<evidence type="ECO:0000256" key="4">
    <source>
        <dbReference type="ARBA" id="ARBA00022840"/>
    </source>
</evidence>
<evidence type="ECO:0000259" key="6">
    <source>
        <dbReference type="PROSITE" id="PS50893"/>
    </source>
</evidence>
<dbReference type="SMART" id="SM00382">
    <property type="entry name" value="AAA"/>
    <property type="match status" value="1"/>
</dbReference>
<dbReference type="SUPFAM" id="SSF52540">
    <property type="entry name" value="P-loop containing nucleoside triphosphate hydrolases"/>
    <property type="match status" value="1"/>
</dbReference>
<dbReference type="CDD" id="cd03230">
    <property type="entry name" value="ABC_DR_subfamily_A"/>
    <property type="match status" value="1"/>
</dbReference>
<accession>A0ABT1HVD2</accession>
<dbReference type="InterPro" id="IPR050763">
    <property type="entry name" value="ABC_transporter_ATP-binding"/>
</dbReference>
<protein>
    <submittedName>
        <fullName evidence="7">ABC-2 type transport system ATP-binding protein</fullName>
    </submittedName>
</protein>
<dbReference type="PANTHER" id="PTHR42711">
    <property type="entry name" value="ABC TRANSPORTER ATP-BINDING PROTEIN"/>
    <property type="match status" value="1"/>
</dbReference>
<dbReference type="EMBL" id="JAMTCP010000017">
    <property type="protein sequence ID" value="MCP2259485.1"/>
    <property type="molecule type" value="Genomic_DNA"/>
</dbReference>
<dbReference type="PANTHER" id="PTHR42711:SF16">
    <property type="entry name" value="ABC TRANSPORTER ATP-BINDING PROTEIN"/>
    <property type="match status" value="1"/>
</dbReference>
<evidence type="ECO:0000313" key="8">
    <source>
        <dbReference type="Proteomes" id="UP001205311"/>
    </source>
</evidence>
<organism evidence="7 8">
    <name type="scientific">Streptoalloteichus tenebrarius (strain ATCC 17920 / DSM 40477 / JCM 4838 / CBS 697.72 / NBRC 16177 / NCIMB 11028 / NRRL B-12390 / A12253. 1 / ISP 5477)</name>
    <name type="common">Streptomyces tenebrarius</name>
    <dbReference type="NCBI Taxonomy" id="1933"/>
    <lineage>
        <taxon>Bacteria</taxon>
        <taxon>Bacillati</taxon>
        <taxon>Actinomycetota</taxon>
        <taxon>Actinomycetes</taxon>
        <taxon>Pseudonocardiales</taxon>
        <taxon>Pseudonocardiaceae</taxon>
        <taxon>Streptoalloteichus</taxon>
    </lineage>
</organism>
<sequence>MTDVIGGAGCSARRIGAHGHWGGARWPDSIVTVTELVIETTGLRCRYGSFEAVRGVDLAVRRGELFALLGTNGAGKTTTMETLEGHRAASAGTVRVLGMDPVVDKARLRPRVGIMLQESGFAGELTVAETVELWRSVTTGGAGDRRGRFDVLDALDLAHRSGVMVKQLSGGEKRRLDLALAVLTRPELLFLDEPTTGLDPESRRRTWDLVRALRGEGTTVLLTTHYLEEAEELADRLAIMHRGVVAVEGTLGDVLATEPSRISFLVPDGLSVADLPGLPSVLSREVVDGRVELSTADLQQDLGVLVGWANARGVRLPRLRASQASLEDVFHNVRGMVERAGVAA</sequence>
<dbReference type="Pfam" id="PF00005">
    <property type="entry name" value="ABC_tran"/>
    <property type="match status" value="1"/>
</dbReference>
<evidence type="ECO:0000256" key="3">
    <source>
        <dbReference type="ARBA" id="ARBA00022741"/>
    </source>
</evidence>
<keyword evidence="8" id="KW-1185">Reference proteome</keyword>
<dbReference type="InterPro" id="IPR017871">
    <property type="entry name" value="ABC_transporter-like_CS"/>
</dbReference>
<keyword evidence="3" id="KW-0547">Nucleotide-binding</keyword>
<reference evidence="7 8" key="1">
    <citation type="submission" date="2022-06" db="EMBL/GenBank/DDBJ databases">
        <title>Genomic Encyclopedia of Archaeal and Bacterial Type Strains, Phase II (KMG-II): from individual species to whole genera.</title>
        <authorList>
            <person name="Goeker M."/>
        </authorList>
    </citation>
    <scope>NUCLEOTIDE SEQUENCE [LARGE SCALE GENOMIC DNA]</scope>
    <source>
        <strain evidence="7 8">DSM 40477</strain>
    </source>
</reference>
<comment type="caution">
    <text evidence="7">The sequence shown here is derived from an EMBL/GenBank/DDBJ whole genome shotgun (WGS) entry which is preliminary data.</text>
</comment>
<evidence type="ECO:0000256" key="5">
    <source>
        <dbReference type="ARBA" id="ARBA00023251"/>
    </source>
</evidence>
<dbReference type="Gene3D" id="3.40.50.300">
    <property type="entry name" value="P-loop containing nucleotide triphosphate hydrolases"/>
    <property type="match status" value="1"/>
</dbReference>
<evidence type="ECO:0000256" key="1">
    <source>
        <dbReference type="ARBA" id="ARBA00004202"/>
    </source>
</evidence>
<evidence type="ECO:0000313" key="7">
    <source>
        <dbReference type="EMBL" id="MCP2259485.1"/>
    </source>
</evidence>
<dbReference type="PROSITE" id="PS50893">
    <property type="entry name" value="ABC_TRANSPORTER_2"/>
    <property type="match status" value="1"/>
</dbReference>
<dbReference type="Proteomes" id="UP001205311">
    <property type="component" value="Unassembled WGS sequence"/>
</dbReference>
<dbReference type="InterPro" id="IPR027417">
    <property type="entry name" value="P-loop_NTPase"/>
</dbReference>
<dbReference type="InterPro" id="IPR003593">
    <property type="entry name" value="AAA+_ATPase"/>
</dbReference>
<proteinExistence type="predicted"/>
<evidence type="ECO:0000256" key="2">
    <source>
        <dbReference type="ARBA" id="ARBA00022448"/>
    </source>
</evidence>
<feature type="domain" description="ABC transporter" evidence="6">
    <location>
        <begin position="38"/>
        <end position="267"/>
    </location>
</feature>
<comment type="subcellular location">
    <subcellularLocation>
        <location evidence="1">Cell membrane</location>
        <topology evidence="1">Peripheral membrane protein</topology>
    </subcellularLocation>
</comment>
<gene>
    <name evidence="7" type="ORF">LX15_003190</name>
</gene>
<dbReference type="PROSITE" id="PS00211">
    <property type="entry name" value="ABC_TRANSPORTER_1"/>
    <property type="match status" value="1"/>
</dbReference>
<keyword evidence="2" id="KW-0813">Transport</keyword>
<keyword evidence="5" id="KW-0046">Antibiotic resistance</keyword>
<dbReference type="InterPro" id="IPR003439">
    <property type="entry name" value="ABC_transporter-like_ATP-bd"/>
</dbReference>
<keyword evidence="4 7" id="KW-0067">ATP-binding</keyword>
<dbReference type="GO" id="GO:0005524">
    <property type="term" value="F:ATP binding"/>
    <property type="evidence" value="ECO:0007669"/>
    <property type="project" value="UniProtKB-KW"/>
</dbReference>
<name>A0ABT1HVD2_STRSD</name>